<evidence type="ECO:0000313" key="2">
    <source>
        <dbReference type="EMBL" id="KAG7177387.1"/>
    </source>
</evidence>
<sequence>MACSGSRERLQWNTNLPDLKMEQELHHLSHRWWATLGDLMILAIFAALCFSVSRETLRNQKDSD</sequence>
<gene>
    <name evidence="2" type="ORF">Hamer_G016672</name>
</gene>
<proteinExistence type="predicted"/>
<dbReference type="AlphaFoldDB" id="A0A8J5NCT9"/>
<accession>A0A8J5NCT9</accession>
<feature type="transmembrane region" description="Helical" evidence="1">
    <location>
        <begin position="32"/>
        <end position="52"/>
    </location>
</feature>
<protein>
    <submittedName>
        <fullName evidence="2">Uncharacterized protein</fullName>
    </submittedName>
</protein>
<evidence type="ECO:0000256" key="1">
    <source>
        <dbReference type="SAM" id="Phobius"/>
    </source>
</evidence>
<organism evidence="2 3">
    <name type="scientific">Homarus americanus</name>
    <name type="common">American lobster</name>
    <dbReference type="NCBI Taxonomy" id="6706"/>
    <lineage>
        <taxon>Eukaryota</taxon>
        <taxon>Metazoa</taxon>
        <taxon>Ecdysozoa</taxon>
        <taxon>Arthropoda</taxon>
        <taxon>Crustacea</taxon>
        <taxon>Multicrustacea</taxon>
        <taxon>Malacostraca</taxon>
        <taxon>Eumalacostraca</taxon>
        <taxon>Eucarida</taxon>
        <taxon>Decapoda</taxon>
        <taxon>Pleocyemata</taxon>
        <taxon>Astacidea</taxon>
        <taxon>Nephropoidea</taxon>
        <taxon>Nephropidae</taxon>
        <taxon>Homarus</taxon>
    </lineage>
</organism>
<reference evidence="2" key="1">
    <citation type="journal article" date="2021" name="Sci. Adv.">
        <title>The American lobster genome reveals insights on longevity, neural, and immune adaptations.</title>
        <authorList>
            <person name="Polinski J.M."/>
            <person name="Zimin A.V."/>
            <person name="Clark K.F."/>
            <person name="Kohn A.B."/>
            <person name="Sadowski N."/>
            <person name="Timp W."/>
            <person name="Ptitsyn A."/>
            <person name="Khanna P."/>
            <person name="Romanova D.Y."/>
            <person name="Williams P."/>
            <person name="Greenwood S.J."/>
            <person name="Moroz L.L."/>
            <person name="Walt D.R."/>
            <person name="Bodnar A.G."/>
        </authorList>
    </citation>
    <scope>NUCLEOTIDE SEQUENCE</scope>
    <source>
        <strain evidence="2">GMGI-L3</strain>
    </source>
</reference>
<name>A0A8J5NCT9_HOMAM</name>
<dbReference type="Proteomes" id="UP000747542">
    <property type="component" value="Unassembled WGS sequence"/>
</dbReference>
<keyword evidence="3" id="KW-1185">Reference proteome</keyword>
<dbReference type="EMBL" id="JAHLQT010002318">
    <property type="protein sequence ID" value="KAG7177387.1"/>
    <property type="molecule type" value="Genomic_DNA"/>
</dbReference>
<keyword evidence="1" id="KW-0812">Transmembrane</keyword>
<keyword evidence="1" id="KW-0472">Membrane</keyword>
<comment type="caution">
    <text evidence="2">The sequence shown here is derived from an EMBL/GenBank/DDBJ whole genome shotgun (WGS) entry which is preliminary data.</text>
</comment>
<keyword evidence="1" id="KW-1133">Transmembrane helix</keyword>
<evidence type="ECO:0000313" key="3">
    <source>
        <dbReference type="Proteomes" id="UP000747542"/>
    </source>
</evidence>